<dbReference type="Pfam" id="PF01042">
    <property type="entry name" value="Ribonuc_L-PSP"/>
    <property type="match status" value="1"/>
</dbReference>
<evidence type="ECO:0000313" key="3">
    <source>
        <dbReference type="Proteomes" id="UP000701801"/>
    </source>
</evidence>
<dbReference type="PANTHER" id="PTHR11803:SF39">
    <property type="entry name" value="2-IMINOBUTANOATE_2-IMINOPROPANOATE DEAMINASE"/>
    <property type="match status" value="1"/>
</dbReference>
<dbReference type="PANTHER" id="PTHR11803">
    <property type="entry name" value="2-IMINOBUTANOATE/2-IMINOPROPANOATE DEAMINASE RIDA"/>
    <property type="match status" value="1"/>
</dbReference>
<gene>
    <name evidence="2" type="ORF">HYALB_00003132</name>
</gene>
<protein>
    <recommendedName>
        <fullName evidence="4">YjgF-like protein</fullName>
    </recommendedName>
</protein>
<accession>A0A9N9LG09</accession>
<dbReference type="GO" id="GO:0019239">
    <property type="term" value="F:deaminase activity"/>
    <property type="evidence" value="ECO:0007669"/>
    <property type="project" value="TreeGrafter"/>
</dbReference>
<sequence>MHLPGIFEKAKAIAGPPPDYVSRNPNSSHSRAPSDPASIGKDGKPIKKRRIKVSNIKMHSLPFSNGNDAGHKFSELCHYSQSVIVGNTCRVAAQGGWDNNGKIDEKNIMLQVDLAFDNIDAILRSQGLKGWEDVFAVRSFHTDLSVSFDLIVRKLKERIPGHKPIWTATGVKELAFPGMKVSIEVEALVGEDGSM</sequence>
<dbReference type="SUPFAM" id="SSF55298">
    <property type="entry name" value="YjgF-like"/>
    <property type="match status" value="1"/>
</dbReference>
<feature type="region of interest" description="Disordered" evidence="1">
    <location>
        <begin position="14"/>
        <end position="45"/>
    </location>
</feature>
<dbReference type="OrthoDB" id="309640at2759"/>
<dbReference type="EMBL" id="CAJVRM010000026">
    <property type="protein sequence ID" value="CAG8971664.1"/>
    <property type="molecule type" value="Genomic_DNA"/>
</dbReference>
<dbReference type="InterPro" id="IPR035959">
    <property type="entry name" value="RutC-like_sf"/>
</dbReference>
<organism evidence="2 3">
    <name type="scientific">Hymenoscyphus albidus</name>
    <dbReference type="NCBI Taxonomy" id="595503"/>
    <lineage>
        <taxon>Eukaryota</taxon>
        <taxon>Fungi</taxon>
        <taxon>Dikarya</taxon>
        <taxon>Ascomycota</taxon>
        <taxon>Pezizomycotina</taxon>
        <taxon>Leotiomycetes</taxon>
        <taxon>Helotiales</taxon>
        <taxon>Helotiaceae</taxon>
        <taxon>Hymenoscyphus</taxon>
    </lineage>
</organism>
<keyword evidence="3" id="KW-1185">Reference proteome</keyword>
<dbReference type="InterPro" id="IPR006175">
    <property type="entry name" value="YjgF/YER057c/UK114"/>
</dbReference>
<dbReference type="Gene3D" id="3.30.1330.40">
    <property type="entry name" value="RutC-like"/>
    <property type="match status" value="1"/>
</dbReference>
<dbReference type="GO" id="GO:0005739">
    <property type="term" value="C:mitochondrion"/>
    <property type="evidence" value="ECO:0007669"/>
    <property type="project" value="TreeGrafter"/>
</dbReference>
<dbReference type="Proteomes" id="UP000701801">
    <property type="component" value="Unassembled WGS sequence"/>
</dbReference>
<evidence type="ECO:0008006" key="4">
    <source>
        <dbReference type="Google" id="ProtNLM"/>
    </source>
</evidence>
<reference evidence="2" key="1">
    <citation type="submission" date="2021-07" db="EMBL/GenBank/DDBJ databases">
        <authorList>
            <person name="Durling M."/>
        </authorList>
    </citation>
    <scope>NUCLEOTIDE SEQUENCE</scope>
</reference>
<dbReference type="GO" id="GO:0005829">
    <property type="term" value="C:cytosol"/>
    <property type="evidence" value="ECO:0007669"/>
    <property type="project" value="TreeGrafter"/>
</dbReference>
<proteinExistence type="predicted"/>
<evidence type="ECO:0000313" key="2">
    <source>
        <dbReference type="EMBL" id="CAG8971664.1"/>
    </source>
</evidence>
<comment type="caution">
    <text evidence="2">The sequence shown here is derived from an EMBL/GenBank/DDBJ whole genome shotgun (WGS) entry which is preliminary data.</text>
</comment>
<name>A0A9N9LG09_9HELO</name>
<evidence type="ECO:0000256" key="1">
    <source>
        <dbReference type="SAM" id="MobiDB-lite"/>
    </source>
</evidence>
<dbReference type="AlphaFoldDB" id="A0A9N9LG09"/>